<dbReference type="EMBL" id="CAJGYO010000011">
    <property type="protein sequence ID" value="CAD6260244.1"/>
    <property type="molecule type" value="Genomic_DNA"/>
</dbReference>
<reference evidence="3" key="1">
    <citation type="submission" date="2020-10" db="EMBL/GenBank/DDBJ databases">
        <authorList>
            <person name="Han B."/>
            <person name="Lu T."/>
            <person name="Zhao Q."/>
            <person name="Huang X."/>
            <person name="Zhao Y."/>
        </authorList>
    </citation>
    <scope>NUCLEOTIDE SEQUENCE</scope>
</reference>
<dbReference type="Pfam" id="PF07231">
    <property type="entry name" value="Hs1pro-1_N"/>
    <property type="match status" value="1"/>
</dbReference>
<evidence type="ECO:0000259" key="2">
    <source>
        <dbReference type="Pfam" id="PF07231"/>
    </source>
</evidence>
<dbReference type="GO" id="GO:0020037">
    <property type="term" value="F:heme binding"/>
    <property type="evidence" value="ECO:0007669"/>
    <property type="project" value="InterPro"/>
</dbReference>
<feature type="domain" description="Nematode resistance protein-like HSPRO1 N-terminal" evidence="2">
    <location>
        <begin position="200"/>
        <end position="351"/>
    </location>
</feature>
<dbReference type="GO" id="GO:0006952">
    <property type="term" value="P:defense response"/>
    <property type="evidence" value="ECO:0007669"/>
    <property type="project" value="InterPro"/>
</dbReference>
<sequence length="635" mass="69815">MPDGSVVTDISIDEGILRVLNLSDTGSSSAYLGAPLYAFSGEHGVLRWAVDNKTCKDAMASEDYRCFSNSDCLDVTDEILSLKHVGYQCKCSHGFGGNPYLRYGCTSISTGKHQSESKLVILDSRRTSRHTAAAVAMRACEQVLPPLPHRHESRLVHQRLHGEVDEAAVPAGAAVHRPLSEEAPLRPGALGQRRQGGAQDASAAEAFEQYLRLQELSCLWKARCFPKWAGDGLVKPALQALEVTFRFASLALSDTRGYASRRELARRLESLAAREVELVSALCEGDRSAPLAELSASGGVLPRERSASEVWQLPGSAAAVVCQVSEASLLPRLAACDKSKTLAAKIMYAIESQMQGCTFTLGLGEPNLAGKPVLEYDRVVRPHELHALKPRPAPEPKSGYRNRELETLFTMYQILESWLRAASQLLTRLNERIEAKNWEAAASDCWILERVWKLLADVEDLHMLMDPDDFRRLKSQLAVQAAPGSDVSFCFRSRALLYVANTTRDLKKRVPWVLGVEVDPNGGPRVQEAAMKLYHSRRRGEGEEAGKVELLQAFQAVEVAVRGFFFAYRQLVAAVMGKAEASGNRALFVPAEGMDPLAQMFLEPPYYPSLDAAKTFLADYWVQQLAGASVPSRQS</sequence>
<dbReference type="InterPro" id="IPR037217">
    <property type="entry name" value="Trp/Indoleamine_2_3_dOase-like"/>
</dbReference>
<feature type="domain" description="Hs1pro-1 C-terminal" evidence="1">
    <location>
        <begin position="354"/>
        <end position="622"/>
    </location>
</feature>
<protein>
    <recommendedName>
        <fullName evidence="5">Nematode resistance protein-like HSPRO2</fullName>
    </recommendedName>
</protein>
<evidence type="ECO:0000313" key="3">
    <source>
        <dbReference type="EMBL" id="CAD6260244.1"/>
    </source>
</evidence>
<name>A0A811QTN0_9POAL</name>
<comment type="caution">
    <text evidence="3">The sequence shown here is derived from an EMBL/GenBank/DDBJ whole genome shotgun (WGS) entry which is preliminary data.</text>
</comment>
<dbReference type="Proteomes" id="UP000604825">
    <property type="component" value="Unassembled WGS sequence"/>
</dbReference>
<dbReference type="InterPro" id="IPR038759">
    <property type="entry name" value="HSPRO1/HSPRO2"/>
</dbReference>
<dbReference type="InterPro" id="IPR009869">
    <property type="entry name" value="HSPRO1_N"/>
</dbReference>
<dbReference type="OrthoDB" id="188455at2759"/>
<organism evidence="3 4">
    <name type="scientific">Miscanthus lutarioriparius</name>
    <dbReference type="NCBI Taxonomy" id="422564"/>
    <lineage>
        <taxon>Eukaryota</taxon>
        <taxon>Viridiplantae</taxon>
        <taxon>Streptophyta</taxon>
        <taxon>Embryophyta</taxon>
        <taxon>Tracheophyta</taxon>
        <taxon>Spermatophyta</taxon>
        <taxon>Magnoliopsida</taxon>
        <taxon>Liliopsida</taxon>
        <taxon>Poales</taxon>
        <taxon>Poaceae</taxon>
        <taxon>PACMAD clade</taxon>
        <taxon>Panicoideae</taxon>
        <taxon>Andropogonodae</taxon>
        <taxon>Andropogoneae</taxon>
        <taxon>Saccharinae</taxon>
        <taxon>Miscanthus</taxon>
    </lineage>
</organism>
<dbReference type="Pfam" id="PF07014">
    <property type="entry name" value="Hs1pro-1_C"/>
    <property type="match status" value="1"/>
</dbReference>
<evidence type="ECO:0000259" key="1">
    <source>
        <dbReference type="Pfam" id="PF07014"/>
    </source>
</evidence>
<gene>
    <name evidence="3" type="ORF">NCGR_LOCUS43679</name>
</gene>
<evidence type="ECO:0000313" key="4">
    <source>
        <dbReference type="Proteomes" id="UP000604825"/>
    </source>
</evidence>
<dbReference type="AlphaFoldDB" id="A0A811QTN0"/>
<dbReference type="PANTHER" id="PTHR34795:SF1">
    <property type="entry name" value="NEMATODE RESISTANCE PROTEIN-LIKE HSPRO1"/>
    <property type="match status" value="1"/>
</dbReference>
<dbReference type="InterPro" id="IPR009743">
    <property type="entry name" value="Hs1pro-1_C"/>
</dbReference>
<evidence type="ECO:0008006" key="5">
    <source>
        <dbReference type="Google" id="ProtNLM"/>
    </source>
</evidence>
<proteinExistence type="predicted"/>
<dbReference type="PANTHER" id="PTHR34795">
    <property type="entry name" value="NEMATODE RESISTANCE PROTEIN-LIKE HSPRO1"/>
    <property type="match status" value="1"/>
</dbReference>
<accession>A0A811QTN0</accession>
<dbReference type="GO" id="GO:0046872">
    <property type="term" value="F:metal ion binding"/>
    <property type="evidence" value="ECO:0007669"/>
    <property type="project" value="InterPro"/>
</dbReference>
<dbReference type="SUPFAM" id="SSF140959">
    <property type="entry name" value="Indolic compounds 2,3-dioxygenase-like"/>
    <property type="match status" value="1"/>
</dbReference>
<dbReference type="GO" id="GO:0019441">
    <property type="term" value="P:L-tryptophan catabolic process to kynurenine"/>
    <property type="evidence" value="ECO:0007669"/>
    <property type="project" value="InterPro"/>
</dbReference>
<keyword evidence="4" id="KW-1185">Reference proteome</keyword>